<dbReference type="SUPFAM" id="SSF53850">
    <property type="entry name" value="Periplasmic binding protein-like II"/>
    <property type="match status" value="1"/>
</dbReference>
<feature type="compositionally biased region" description="Acidic residues" evidence="4">
    <location>
        <begin position="30"/>
        <end position="52"/>
    </location>
</feature>
<name>A0A3N5C7G4_9BACI</name>
<dbReference type="InterPro" id="IPR006059">
    <property type="entry name" value="SBP"/>
</dbReference>
<keyword evidence="3 5" id="KW-0732">Signal</keyword>
<proteinExistence type="inferred from homology"/>
<feature type="chain" id="PRO_5018014671" evidence="5">
    <location>
        <begin position="21"/>
        <end position="438"/>
    </location>
</feature>
<reference evidence="6 7" key="1">
    <citation type="submission" date="2018-11" db="EMBL/GenBank/DDBJ databases">
        <title>Genomic Encyclopedia of Type Strains, Phase IV (KMG-IV): sequencing the most valuable type-strain genomes for metagenomic binning, comparative biology and taxonomic classification.</title>
        <authorList>
            <person name="Goeker M."/>
        </authorList>
    </citation>
    <scope>NUCLEOTIDE SEQUENCE [LARGE SCALE GENOMIC DNA]</scope>
    <source>
        <strain evidence="6 7">DSM 18090</strain>
    </source>
</reference>
<dbReference type="PANTHER" id="PTHR30061">
    <property type="entry name" value="MALTOSE-BINDING PERIPLASMIC PROTEIN"/>
    <property type="match status" value="1"/>
</dbReference>
<keyword evidence="2" id="KW-0813">Transport</keyword>
<feature type="signal peptide" evidence="5">
    <location>
        <begin position="1"/>
        <end position="20"/>
    </location>
</feature>
<dbReference type="GO" id="GO:0042956">
    <property type="term" value="P:maltodextrin transmembrane transport"/>
    <property type="evidence" value="ECO:0007669"/>
    <property type="project" value="TreeGrafter"/>
</dbReference>
<feature type="region of interest" description="Disordered" evidence="4">
    <location>
        <begin position="24"/>
        <end position="60"/>
    </location>
</feature>
<evidence type="ECO:0000313" key="7">
    <source>
        <dbReference type="Proteomes" id="UP000276443"/>
    </source>
</evidence>
<gene>
    <name evidence="6" type="ORF">EDC24_1492</name>
</gene>
<evidence type="ECO:0000256" key="3">
    <source>
        <dbReference type="ARBA" id="ARBA00022729"/>
    </source>
</evidence>
<evidence type="ECO:0000256" key="4">
    <source>
        <dbReference type="SAM" id="MobiDB-lite"/>
    </source>
</evidence>
<dbReference type="GO" id="GO:0015768">
    <property type="term" value="P:maltose transport"/>
    <property type="evidence" value="ECO:0007669"/>
    <property type="project" value="TreeGrafter"/>
</dbReference>
<comment type="caution">
    <text evidence="6">The sequence shown here is derived from an EMBL/GenBank/DDBJ whole genome shotgun (WGS) entry which is preliminary data.</text>
</comment>
<comment type="similarity">
    <text evidence="1">Belongs to the bacterial solute-binding protein 1 family.</text>
</comment>
<dbReference type="PROSITE" id="PS51257">
    <property type="entry name" value="PROKAR_LIPOPROTEIN"/>
    <property type="match status" value="1"/>
</dbReference>
<dbReference type="Proteomes" id="UP000276443">
    <property type="component" value="Unassembled WGS sequence"/>
</dbReference>
<organism evidence="6 7">
    <name type="scientific">Aquisalibacillus elongatus</name>
    <dbReference type="NCBI Taxonomy" id="485577"/>
    <lineage>
        <taxon>Bacteria</taxon>
        <taxon>Bacillati</taxon>
        <taxon>Bacillota</taxon>
        <taxon>Bacilli</taxon>
        <taxon>Bacillales</taxon>
        <taxon>Bacillaceae</taxon>
        <taxon>Aquisalibacillus</taxon>
    </lineage>
</organism>
<dbReference type="Pfam" id="PF13416">
    <property type="entry name" value="SBP_bac_8"/>
    <property type="match status" value="1"/>
</dbReference>
<dbReference type="Gene3D" id="3.40.190.10">
    <property type="entry name" value="Periplasmic binding protein-like II"/>
    <property type="match status" value="2"/>
</dbReference>
<evidence type="ECO:0000256" key="5">
    <source>
        <dbReference type="SAM" id="SignalP"/>
    </source>
</evidence>
<evidence type="ECO:0000256" key="1">
    <source>
        <dbReference type="ARBA" id="ARBA00008520"/>
    </source>
</evidence>
<evidence type="ECO:0000256" key="2">
    <source>
        <dbReference type="ARBA" id="ARBA00022448"/>
    </source>
</evidence>
<dbReference type="EMBL" id="RKRF01000008">
    <property type="protein sequence ID" value="RPF54295.1"/>
    <property type="molecule type" value="Genomic_DNA"/>
</dbReference>
<accession>A0A3N5C7G4</accession>
<dbReference type="RefSeq" id="WP_124221171.1">
    <property type="nucleotide sequence ID" value="NZ_RKRF01000008.1"/>
</dbReference>
<dbReference type="AlphaFoldDB" id="A0A3N5C7G4"/>
<sequence>MKKRLILFMALMLSLTLVLAACGPDRDSSDGESDDDQTEDTNNDDEGNESEGDSDKPEELLVWADEDKSEGIEEAVTAFEEEHGIEVKVEELEMATKQREQLRLDGPAGTGPDVITVPHDQIGQLVNEGLVAPLEVEKSVLDRYTESSLDAVTYEGEVYGLPKATETPVFFYNKEHLDEAPETFDELYEFSTDFTDGDQFGFLALWDNYYFSHGILSTYGGYVFNESDGVMDSSDVGLNNEGAIEGAQYIQKWYEEGLFPEGIIGENGGSAMEGLFNDGQVAAKMDGPWSVSSMNEEGIDFGVSPMPKLQNGEYAQTFVGIKSWNVSNYSENQEWATELISFLSNEENSKKRFEITNEIPPVKALIEDPIIADDPVAEAVAIQSQRGVPMPNIPEMSQVWEPMATALQLIAMGEQDAEPALNDAVKAIEENIQLSQEE</sequence>
<dbReference type="GO" id="GO:0055052">
    <property type="term" value="C:ATP-binding cassette (ABC) transporter complex, substrate-binding subunit-containing"/>
    <property type="evidence" value="ECO:0007669"/>
    <property type="project" value="TreeGrafter"/>
</dbReference>
<protein>
    <submittedName>
        <fullName evidence="6">Carbohydrate ABC transporter substrate-binding protein (CUT1 family)</fullName>
    </submittedName>
</protein>
<evidence type="ECO:0000313" key="6">
    <source>
        <dbReference type="EMBL" id="RPF54295.1"/>
    </source>
</evidence>
<keyword evidence="7" id="KW-1185">Reference proteome</keyword>
<dbReference type="PANTHER" id="PTHR30061:SF50">
    <property type="entry name" value="MALTOSE_MALTODEXTRIN-BINDING PERIPLASMIC PROTEIN"/>
    <property type="match status" value="1"/>
</dbReference>
<dbReference type="GO" id="GO:1901982">
    <property type="term" value="F:maltose binding"/>
    <property type="evidence" value="ECO:0007669"/>
    <property type="project" value="TreeGrafter"/>
</dbReference>
<dbReference type="OrthoDB" id="9766758at2"/>